<evidence type="ECO:0000256" key="1">
    <source>
        <dbReference type="SAM" id="Phobius"/>
    </source>
</evidence>
<dbReference type="AlphaFoldDB" id="A0A560JA64"/>
<evidence type="ECO:0000313" key="2">
    <source>
        <dbReference type="EMBL" id="TWB67897.1"/>
    </source>
</evidence>
<keyword evidence="1" id="KW-0812">Transmembrane</keyword>
<dbReference type="OrthoDB" id="529575at2"/>
<feature type="transmembrane region" description="Helical" evidence="1">
    <location>
        <begin position="88"/>
        <end position="109"/>
    </location>
</feature>
<proteinExistence type="predicted"/>
<keyword evidence="1" id="KW-0472">Membrane</keyword>
<comment type="caution">
    <text evidence="2">The sequence shown here is derived from an EMBL/GenBank/DDBJ whole genome shotgun (WGS) entry which is preliminary data.</text>
</comment>
<dbReference type="RefSeq" id="WP_080138888.1">
    <property type="nucleotide sequence ID" value="NZ_LWIG01000038.1"/>
</dbReference>
<feature type="transmembrane region" description="Helical" evidence="1">
    <location>
        <begin position="115"/>
        <end position="131"/>
    </location>
</feature>
<keyword evidence="3" id="KW-1185">Reference proteome</keyword>
<sequence length="208" mass="22158">MQIDFAAELRSDFRAERAGKAYCKWGGFADFICSSGLTGHSNLGDSLAVLTHGIFGAGSVVTGLLLACPVTLLVALGEGHVVGSFNLCDGLFVAFMVTVGVSLFINGHGSDLEELALLVITLGGYLARRLCGERETRRRDDYQVRGDGGRRAGDVGCLSRAVVGNGEMRIGIYRLESRSLEDREDPVIGCRILAVLLAEGFMATIPES</sequence>
<dbReference type="Proteomes" id="UP000315914">
    <property type="component" value="Unassembled WGS sequence"/>
</dbReference>
<feature type="transmembrane region" description="Helical" evidence="1">
    <location>
        <begin position="54"/>
        <end position="76"/>
    </location>
</feature>
<name>A0A560JA64_9BRAD</name>
<keyword evidence="1" id="KW-1133">Transmembrane helix</keyword>
<gene>
    <name evidence="2" type="ORF">FBZ95_11318</name>
</gene>
<dbReference type="EMBL" id="VITW01000013">
    <property type="protein sequence ID" value="TWB67897.1"/>
    <property type="molecule type" value="Genomic_DNA"/>
</dbReference>
<reference evidence="2 3" key="1">
    <citation type="submission" date="2019-06" db="EMBL/GenBank/DDBJ databases">
        <title>Genomic Encyclopedia of Type Strains, Phase IV (KMG-V): Genome sequencing to study the core and pangenomes of soil and plant-associated prokaryotes.</title>
        <authorList>
            <person name="Whitman W."/>
        </authorList>
    </citation>
    <scope>NUCLEOTIDE SEQUENCE [LARGE SCALE GENOMIC DNA]</scope>
    <source>
        <strain evidence="2 3">BR 10556</strain>
    </source>
</reference>
<organism evidence="2 3">
    <name type="scientific">Bradyrhizobium sacchari</name>
    <dbReference type="NCBI Taxonomy" id="1399419"/>
    <lineage>
        <taxon>Bacteria</taxon>
        <taxon>Pseudomonadati</taxon>
        <taxon>Pseudomonadota</taxon>
        <taxon>Alphaproteobacteria</taxon>
        <taxon>Hyphomicrobiales</taxon>
        <taxon>Nitrobacteraceae</taxon>
        <taxon>Bradyrhizobium</taxon>
    </lineage>
</organism>
<protein>
    <submittedName>
        <fullName evidence="2">Uncharacterized protein</fullName>
    </submittedName>
</protein>
<accession>A0A560JA64</accession>
<evidence type="ECO:0000313" key="3">
    <source>
        <dbReference type="Proteomes" id="UP000315914"/>
    </source>
</evidence>